<feature type="compositionally biased region" description="Basic residues" evidence="1">
    <location>
        <begin position="1"/>
        <end position="13"/>
    </location>
</feature>
<keyword evidence="3" id="KW-1185">Reference proteome</keyword>
<evidence type="ECO:0000313" key="2">
    <source>
        <dbReference type="EMBL" id="EHY31368.1"/>
    </source>
</evidence>
<gene>
    <name evidence="2" type="ORF">HMPREF9440_01257</name>
</gene>
<name>H3KEU2_9BURK</name>
<evidence type="ECO:0000256" key="1">
    <source>
        <dbReference type="SAM" id="MobiDB-lite"/>
    </source>
</evidence>
<dbReference type="EMBL" id="AFBQ01000173">
    <property type="protein sequence ID" value="EHY31368.1"/>
    <property type="molecule type" value="Genomic_DNA"/>
</dbReference>
<dbReference type="HOGENOM" id="CLU_2921087_0_0_4"/>
<protein>
    <submittedName>
        <fullName evidence="2">Uncharacterized protein</fullName>
    </submittedName>
</protein>
<comment type="caution">
    <text evidence="2">The sequence shown here is derived from an EMBL/GenBank/DDBJ whole genome shotgun (WGS) entry which is preliminary data.</text>
</comment>
<organism evidence="2 3">
    <name type="scientific">Sutterella parvirubra YIT 11816</name>
    <dbReference type="NCBI Taxonomy" id="762967"/>
    <lineage>
        <taxon>Bacteria</taxon>
        <taxon>Pseudomonadati</taxon>
        <taxon>Pseudomonadota</taxon>
        <taxon>Betaproteobacteria</taxon>
        <taxon>Burkholderiales</taxon>
        <taxon>Sutterellaceae</taxon>
        <taxon>Sutterella</taxon>
    </lineage>
</organism>
<dbReference type="AlphaFoldDB" id="H3KEU2"/>
<feature type="region of interest" description="Disordered" evidence="1">
    <location>
        <begin position="1"/>
        <end position="61"/>
    </location>
</feature>
<proteinExistence type="predicted"/>
<sequence>MKTPTTRRPHAHRPVPSPTIRPAIRPTLQALSSTPSSKTVSAKPQRRKNPVHIGRFYPIGY</sequence>
<reference evidence="2 3" key="1">
    <citation type="submission" date="2011-11" db="EMBL/GenBank/DDBJ databases">
        <authorList>
            <person name="Weinstock G."/>
            <person name="Sodergren E."/>
            <person name="Clifton S."/>
            <person name="Fulton L."/>
            <person name="Fulton B."/>
            <person name="Courtney L."/>
            <person name="Fronick C."/>
            <person name="Harrison M."/>
            <person name="Strong C."/>
            <person name="Farmer C."/>
            <person name="Delahaunty K."/>
            <person name="Markovic C."/>
            <person name="Hall O."/>
            <person name="Minx P."/>
            <person name="Tomlinson C."/>
            <person name="Mitreva M."/>
            <person name="Hou S."/>
            <person name="Chen J."/>
            <person name="Wollam A."/>
            <person name="Pepin K.H."/>
            <person name="Johnson M."/>
            <person name="Bhonagiri V."/>
            <person name="Zhang X."/>
            <person name="Suruliraj S."/>
            <person name="Warren W."/>
            <person name="Chinwalla A."/>
            <person name="Mardis E.R."/>
            <person name="Wilson R.K."/>
        </authorList>
    </citation>
    <scope>NUCLEOTIDE SEQUENCE [LARGE SCALE GENOMIC DNA]</scope>
    <source>
        <strain evidence="2 3">YIT 11816</strain>
    </source>
</reference>
<accession>H3KEU2</accession>
<dbReference type="Proteomes" id="UP000004956">
    <property type="component" value="Unassembled WGS sequence"/>
</dbReference>
<evidence type="ECO:0000313" key="3">
    <source>
        <dbReference type="Proteomes" id="UP000004956"/>
    </source>
</evidence>
<feature type="compositionally biased region" description="Polar residues" evidence="1">
    <location>
        <begin position="29"/>
        <end position="42"/>
    </location>
</feature>